<comment type="subcellular location">
    <subcellularLocation>
        <location evidence="1">Membrane</location>
        <topology evidence="1">Multi-pass membrane protein</topology>
    </subcellularLocation>
</comment>
<feature type="transmembrane region" description="Helical" evidence="13">
    <location>
        <begin position="72"/>
        <end position="92"/>
    </location>
</feature>
<dbReference type="InterPro" id="IPR057326">
    <property type="entry name" value="KR_dom"/>
</dbReference>
<keyword evidence="5 13" id="KW-1133">Transmembrane helix</keyword>
<proteinExistence type="inferred from homology"/>
<evidence type="ECO:0000256" key="9">
    <source>
        <dbReference type="ARBA" id="ARBA00059620"/>
    </source>
</evidence>
<dbReference type="EMBL" id="CP144521">
    <property type="protein sequence ID" value="WWC68968.1"/>
    <property type="molecule type" value="Genomic_DNA"/>
</dbReference>
<dbReference type="Pfam" id="PF00106">
    <property type="entry name" value="adh_short"/>
    <property type="match status" value="1"/>
</dbReference>
<reference evidence="16" key="4">
    <citation type="submission" date="2024-02" db="EMBL/GenBank/DDBJ databases">
        <title>Comparative genomics of Cryptococcus and Kwoniella reveals pathogenesis evolution and contrasting modes of karyotype evolution via chromosome fusion or intercentromeric recombination.</title>
        <authorList>
            <person name="Coelho M.A."/>
            <person name="David-Palma M."/>
            <person name="Shea T."/>
            <person name="Bowers K."/>
            <person name="McGinley-Smith S."/>
            <person name="Mohammad A.W."/>
            <person name="Gnirke A."/>
            <person name="Yurkov A.M."/>
            <person name="Nowrousian M."/>
            <person name="Sun S."/>
            <person name="Cuomo C.A."/>
            <person name="Heitman J."/>
        </authorList>
    </citation>
    <scope>NUCLEOTIDE SEQUENCE</scope>
    <source>
        <strain evidence="16">CBS 10737</strain>
    </source>
</reference>
<dbReference type="InterPro" id="IPR020904">
    <property type="entry name" value="Sc_DH/Rdtase_CS"/>
</dbReference>
<dbReference type="CDD" id="cd05339">
    <property type="entry name" value="17beta-HSDXI-like_SDR_c"/>
    <property type="match status" value="1"/>
</dbReference>
<organism evidence="15">
    <name type="scientific">Kwoniella pini CBS 10737</name>
    <dbReference type="NCBI Taxonomy" id="1296096"/>
    <lineage>
        <taxon>Eukaryota</taxon>
        <taxon>Fungi</taxon>
        <taxon>Dikarya</taxon>
        <taxon>Basidiomycota</taxon>
        <taxon>Agaricomycotina</taxon>
        <taxon>Tremellomycetes</taxon>
        <taxon>Tremellales</taxon>
        <taxon>Cryptococcaceae</taxon>
        <taxon>Kwoniella</taxon>
    </lineage>
</organism>
<dbReference type="GO" id="GO:0016020">
    <property type="term" value="C:membrane"/>
    <property type="evidence" value="ECO:0007669"/>
    <property type="project" value="UniProtKB-SubCell"/>
</dbReference>
<reference evidence="15" key="1">
    <citation type="submission" date="2013-07" db="EMBL/GenBank/DDBJ databases">
        <title>The Genome Sequence of Cryptococcus pinus CBS10737.</title>
        <authorList>
            <consortium name="The Broad Institute Genome Sequencing Platform"/>
            <person name="Cuomo C."/>
            <person name="Litvintseva A."/>
            <person name="Chen Y."/>
            <person name="Heitman J."/>
            <person name="Sun S."/>
            <person name="Springer D."/>
            <person name="Dromer F."/>
            <person name="Young S.K."/>
            <person name="Zeng Q."/>
            <person name="Gargeya S."/>
            <person name="Fitzgerald M."/>
            <person name="Abouelleil A."/>
            <person name="Alvarado L."/>
            <person name="Berlin A.M."/>
            <person name="Chapman S.B."/>
            <person name="Dewar J."/>
            <person name="Goldberg J."/>
            <person name="Griggs A."/>
            <person name="Gujja S."/>
            <person name="Hansen M."/>
            <person name="Howarth C."/>
            <person name="Imamovic A."/>
            <person name="Larimer J."/>
            <person name="McCowan C."/>
            <person name="Murphy C."/>
            <person name="Pearson M."/>
            <person name="Priest M."/>
            <person name="Roberts A."/>
            <person name="Saif S."/>
            <person name="Shea T."/>
            <person name="Sykes S."/>
            <person name="Wortman J."/>
            <person name="Nusbaum C."/>
            <person name="Birren B."/>
        </authorList>
    </citation>
    <scope>NUCLEOTIDE SEQUENCE [LARGE SCALE GENOMIC DNA]</scope>
    <source>
        <strain evidence="15">CBS 10737</strain>
    </source>
</reference>
<evidence type="ECO:0000256" key="12">
    <source>
        <dbReference type="RuleBase" id="RU000363"/>
    </source>
</evidence>
<feature type="transmembrane region" description="Helical" evidence="13">
    <location>
        <begin position="40"/>
        <end position="60"/>
    </location>
</feature>
<dbReference type="PANTHER" id="PTHR24322">
    <property type="entry name" value="PKSB"/>
    <property type="match status" value="1"/>
</dbReference>
<keyword evidence="7" id="KW-0443">Lipid metabolism</keyword>
<dbReference type="PROSITE" id="PS00061">
    <property type="entry name" value="ADH_SHORT"/>
    <property type="match status" value="1"/>
</dbReference>
<name>A0A1B9I6P0_9TREE</name>
<reference evidence="16" key="2">
    <citation type="submission" date="2013-07" db="EMBL/GenBank/DDBJ databases">
        <authorList>
            <consortium name="The Broad Institute Genome Sequencing Platform"/>
            <person name="Cuomo C."/>
            <person name="Litvintseva A."/>
            <person name="Chen Y."/>
            <person name="Heitman J."/>
            <person name="Sun S."/>
            <person name="Springer D."/>
            <person name="Dromer F."/>
            <person name="Young S.K."/>
            <person name="Zeng Q."/>
            <person name="Gargeya S."/>
            <person name="Fitzgerald M."/>
            <person name="Abouelleil A."/>
            <person name="Alvarado L."/>
            <person name="Berlin A.M."/>
            <person name="Chapman S.B."/>
            <person name="Dewar J."/>
            <person name="Goldberg J."/>
            <person name="Griggs A."/>
            <person name="Gujja S."/>
            <person name="Hansen M."/>
            <person name="Howarth C."/>
            <person name="Imamovic A."/>
            <person name="Larimer J."/>
            <person name="McCowan C."/>
            <person name="Murphy C."/>
            <person name="Pearson M."/>
            <person name="Priest M."/>
            <person name="Roberts A."/>
            <person name="Saif S."/>
            <person name="Shea T."/>
            <person name="Sykes S."/>
            <person name="Wortman J."/>
            <person name="Nusbaum C."/>
            <person name="Birren B."/>
        </authorList>
    </citation>
    <scope>NUCLEOTIDE SEQUENCE</scope>
    <source>
        <strain evidence="16">CBS 10737</strain>
    </source>
</reference>
<evidence type="ECO:0000256" key="1">
    <source>
        <dbReference type="ARBA" id="ARBA00004141"/>
    </source>
</evidence>
<sequence length="401" mass="44627">MDATETINNGSALGHATPTMVSPLDKREPYPVFDDFNIDVVIKILSSTLFSPFFVIFLPVTFLSQTHSSHPAFIASCAWTFSICMIATLTHIDRIYKSGGNWLFAPKKLNWDEQIVLITGGGSGIGALLAETLALRNIPVVVLTKDEPKFETPNDNINTYICDVSDYKSVQAVAEKIRKEVGDPTILVNNAGIVKGKLLLDLTEDDIQDTFGSNTLSHFWILKAFLPALLRRGKGHIITVSSVMGIVGAAQMTDYCASKAALISLNQSLRFELDNRYKIAQIKTTLLLPSFIQTNLFSKTIFPNSKLFNFFCPPIQPHIIVKKIIENLDQGTSEIIRLPFYTHFSRILGDDLGIIPTWMRDFIQRIAGADHAMIQYGPKPDAAERFKLEKESINTELSSKI</sequence>
<evidence type="ECO:0000256" key="4">
    <source>
        <dbReference type="ARBA" id="ARBA00022857"/>
    </source>
</evidence>
<evidence type="ECO:0000256" key="6">
    <source>
        <dbReference type="ARBA" id="ARBA00023002"/>
    </source>
</evidence>
<evidence type="ECO:0000256" key="11">
    <source>
        <dbReference type="ARBA" id="ARBA00082544"/>
    </source>
</evidence>
<evidence type="ECO:0000313" key="17">
    <source>
        <dbReference type="Proteomes" id="UP000094020"/>
    </source>
</evidence>
<evidence type="ECO:0000313" key="16">
    <source>
        <dbReference type="EMBL" id="WWC68968.1"/>
    </source>
</evidence>
<evidence type="ECO:0000256" key="2">
    <source>
        <dbReference type="ARBA" id="ARBA00006484"/>
    </source>
</evidence>
<evidence type="ECO:0000256" key="5">
    <source>
        <dbReference type="ARBA" id="ARBA00022989"/>
    </source>
</evidence>
<dbReference type="OrthoDB" id="10253736at2759"/>
<dbReference type="PRINTS" id="PR00080">
    <property type="entry name" value="SDRFAMILY"/>
</dbReference>
<dbReference type="EMBL" id="KI894009">
    <property type="protein sequence ID" value="OCF51188.1"/>
    <property type="molecule type" value="Genomic_DNA"/>
</dbReference>
<dbReference type="PANTHER" id="PTHR24322:SF736">
    <property type="entry name" value="RETINOL DEHYDROGENASE 10"/>
    <property type="match status" value="1"/>
</dbReference>
<dbReference type="AlphaFoldDB" id="A0A1B9I6P0"/>
<dbReference type="FunFam" id="3.40.50.720:FF:000131">
    <property type="entry name" value="Short-chain dehydrogenase/reductase 3"/>
    <property type="match status" value="1"/>
</dbReference>
<gene>
    <name evidence="15" type="ORF">I206_03254</name>
    <name evidence="16" type="ORF">I206_102904</name>
</gene>
<dbReference type="Gene3D" id="3.40.50.720">
    <property type="entry name" value="NAD(P)-binding Rossmann-like Domain"/>
    <property type="match status" value="1"/>
</dbReference>
<dbReference type="InterPro" id="IPR036291">
    <property type="entry name" value="NAD(P)-bd_dom_sf"/>
</dbReference>
<keyword evidence="17" id="KW-1185">Reference proteome</keyword>
<evidence type="ECO:0000256" key="8">
    <source>
        <dbReference type="ARBA" id="ARBA00023136"/>
    </source>
</evidence>
<comment type="function">
    <text evidence="9">Catalyzes the reduction of all-trans-retinal to all-trans-retinol in the presence of NADPH.</text>
</comment>
<keyword evidence="6" id="KW-0560">Oxidoreductase</keyword>
<dbReference type="KEGG" id="kpin:30171623"/>
<dbReference type="GeneID" id="30171623"/>
<dbReference type="GO" id="GO:0052650">
    <property type="term" value="F:all-trans-retinol dehydrogenase (NADP+) activity"/>
    <property type="evidence" value="ECO:0007669"/>
    <property type="project" value="UniProtKB-ARBA"/>
</dbReference>
<keyword evidence="8 13" id="KW-0472">Membrane</keyword>
<protein>
    <recommendedName>
        <fullName evidence="10">Short-chain dehydrogenase/reductase 3</fullName>
    </recommendedName>
    <alternativeName>
        <fullName evidence="11">Retinal short-chain dehydrogenase/reductase 1</fullName>
    </alternativeName>
</protein>
<keyword evidence="3 13" id="KW-0812">Transmembrane</keyword>
<dbReference type="SMART" id="SM00822">
    <property type="entry name" value="PKS_KR"/>
    <property type="match status" value="1"/>
</dbReference>
<evidence type="ECO:0000256" key="3">
    <source>
        <dbReference type="ARBA" id="ARBA00022692"/>
    </source>
</evidence>
<dbReference type="STRING" id="1296096.A0A1B9I6P0"/>
<feature type="domain" description="Ketoreductase" evidence="14">
    <location>
        <begin position="114"/>
        <end position="285"/>
    </location>
</feature>
<dbReference type="RefSeq" id="XP_019012407.1">
    <property type="nucleotide sequence ID" value="XM_019155004.1"/>
</dbReference>
<dbReference type="Proteomes" id="UP000094020">
    <property type="component" value="Chromosome 3"/>
</dbReference>
<keyword evidence="4" id="KW-0521">NADP</keyword>
<evidence type="ECO:0000256" key="10">
    <source>
        <dbReference type="ARBA" id="ARBA00068717"/>
    </source>
</evidence>
<accession>A0A1B9I6P0</accession>
<evidence type="ECO:0000313" key="15">
    <source>
        <dbReference type="EMBL" id="OCF51188.1"/>
    </source>
</evidence>
<evidence type="ECO:0000259" key="14">
    <source>
        <dbReference type="SMART" id="SM00822"/>
    </source>
</evidence>
<dbReference type="InterPro" id="IPR002347">
    <property type="entry name" value="SDR_fam"/>
</dbReference>
<comment type="similarity">
    <text evidence="2 12">Belongs to the short-chain dehydrogenases/reductases (SDR) family.</text>
</comment>
<dbReference type="PRINTS" id="PR00081">
    <property type="entry name" value="GDHRDH"/>
</dbReference>
<reference evidence="15" key="3">
    <citation type="submission" date="2016-07" db="EMBL/GenBank/DDBJ databases">
        <title>Evolution of pathogenesis and genome organization in the Tremellales.</title>
        <authorList>
            <person name="Cuomo C."/>
            <person name="Litvintseva A."/>
            <person name="Heitman J."/>
            <person name="Chen Y."/>
            <person name="Sun S."/>
            <person name="Springer D."/>
            <person name="Dromer F."/>
            <person name="Young S."/>
            <person name="Zeng Q."/>
            <person name="Chapman S."/>
            <person name="Gujja S."/>
            <person name="Saif S."/>
            <person name="Birren B."/>
        </authorList>
    </citation>
    <scope>NUCLEOTIDE SEQUENCE</scope>
    <source>
        <strain evidence="15">CBS 10737</strain>
    </source>
</reference>
<evidence type="ECO:0000256" key="7">
    <source>
        <dbReference type="ARBA" id="ARBA00023098"/>
    </source>
</evidence>
<dbReference type="SUPFAM" id="SSF51735">
    <property type="entry name" value="NAD(P)-binding Rossmann-fold domains"/>
    <property type="match status" value="1"/>
</dbReference>
<evidence type="ECO:0000256" key="13">
    <source>
        <dbReference type="SAM" id="Phobius"/>
    </source>
</evidence>